<feature type="domain" description="J" evidence="2">
    <location>
        <begin position="9"/>
        <end position="75"/>
    </location>
</feature>
<protein>
    <submittedName>
        <fullName evidence="3">DnaJ-related protein rsp1</fullName>
    </submittedName>
</protein>
<feature type="compositionally biased region" description="Polar residues" evidence="1">
    <location>
        <begin position="448"/>
        <end position="459"/>
    </location>
</feature>
<feature type="region of interest" description="Disordered" evidence="1">
    <location>
        <begin position="97"/>
        <end position="243"/>
    </location>
</feature>
<dbReference type="SMART" id="SM00271">
    <property type="entry name" value="DnaJ"/>
    <property type="match status" value="1"/>
</dbReference>
<feature type="compositionally biased region" description="Low complexity" evidence="1">
    <location>
        <begin position="628"/>
        <end position="639"/>
    </location>
</feature>
<dbReference type="InterPro" id="IPR036869">
    <property type="entry name" value="J_dom_sf"/>
</dbReference>
<dbReference type="FunFam" id="1.10.287.110:FF:000096">
    <property type="entry name" value="DnaJ domain protein"/>
    <property type="match status" value="1"/>
</dbReference>
<evidence type="ECO:0000313" key="3">
    <source>
        <dbReference type="EMBL" id="KAK4229923.1"/>
    </source>
</evidence>
<dbReference type="Gene3D" id="1.10.287.110">
    <property type="entry name" value="DnaJ domain"/>
    <property type="match status" value="1"/>
</dbReference>
<dbReference type="PANTHER" id="PTHR24074">
    <property type="entry name" value="CO-CHAPERONE PROTEIN DJLA"/>
    <property type="match status" value="1"/>
</dbReference>
<feature type="compositionally biased region" description="Polar residues" evidence="1">
    <location>
        <begin position="588"/>
        <end position="598"/>
    </location>
</feature>
<name>A0AAN7H2A2_9PEZI</name>
<proteinExistence type="predicted"/>
<dbReference type="CDD" id="cd06257">
    <property type="entry name" value="DnaJ"/>
    <property type="match status" value="1"/>
</dbReference>
<dbReference type="Proteomes" id="UP001301958">
    <property type="component" value="Unassembled WGS sequence"/>
</dbReference>
<evidence type="ECO:0000313" key="4">
    <source>
        <dbReference type="Proteomes" id="UP001301958"/>
    </source>
</evidence>
<feature type="compositionally biased region" description="Polar residues" evidence="1">
    <location>
        <begin position="672"/>
        <end position="682"/>
    </location>
</feature>
<organism evidence="3 4">
    <name type="scientific">Podospora fimiseda</name>
    <dbReference type="NCBI Taxonomy" id="252190"/>
    <lineage>
        <taxon>Eukaryota</taxon>
        <taxon>Fungi</taxon>
        <taxon>Dikarya</taxon>
        <taxon>Ascomycota</taxon>
        <taxon>Pezizomycotina</taxon>
        <taxon>Sordariomycetes</taxon>
        <taxon>Sordariomycetidae</taxon>
        <taxon>Sordariales</taxon>
        <taxon>Podosporaceae</taxon>
        <taxon>Podospora</taxon>
    </lineage>
</organism>
<feature type="compositionally biased region" description="Polar residues" evidence="1">
    <location>
        <begin position="157"/>
        <end position="166"/>
    </location>
</feature>
<dbReference type="Pfam" id="PF00226">
    <property type="entry name" value="DnaJ"/>
    <property type="match status" value="1"/>
</dbReference>
<feature type="compositionally biased region" description="Polar residues" evidence="1">
    <location>
        <begin position="118"/>
        <end position="135"/>
    </location>
</feature>
<feature type="compositionally biased region" description="Low complexity" evidence="1">
    <location>
        <begin position="324"/>
        <end position="334"/>
    </location>
</feature>
<feature type="region of interest" description="Disordered" evidence="1">
    <location>
        <begin position="551"/>
        <end position="736"/>
    </location>
</feature>
<dbReference type="PROSITE" id="PS50076">
    <property type="entry name" value="DNAJ_2"/>
    <property type="match status" value="1"/>
</dbReference>
<dbReference type="InterPro" id="IPR050817">
    <property type="entry name" value="DjlA_DnaK_co-chaperone"/>
</dbReference>
<dbReference type="SUPFAM" id="SSF46565">
    <property type="entry name" value="Chaperone J-domain"/>
    <property type="match status" value="1"/>
</dbReference>
<reference evidence="3" key="2">
    <citation type="submission" date="2023-05" db="EMBL/GenBank/DDBJ databases">
        <authorList>
            <consortium name="Lawrence Berkeley National Laboratory"/>
            <person name="Steindorff A."/>
            <person name="Hensen N."/>
            <person name="Bonometti L."/>
            <person name="Westerberg I."/>
            <person name="Brannstrom I.O."/>
            <person name="Guillou S."/>
            <person name="Cros-Aarteil S."/>
            <person name="Calhoun S."/>
            <person name="Haridas S."/>
            <person name="Kuo A."/>
            <person name="Mondo S."/>
            <person name="Pangilinan J."/>
            <person name="Riley R."/>
            <person name="Labutti K."/>
            <person name="Andreopoulos B."/>
            <person name="Lipzen A."/>
            <person name="Chen C."/>
            <person name="Yanf M."/>
            <person name="Daum C."/>
            <person name="Ng V."/>
            <person name="Clum A."/>
            <person name="Ohm R."/>
            <person name="Martin F."/>
            <person name="Silar P."/>
            <person name="Natvig D."/>
            <person name="Lalanne C."/>
            <person name="Gautier V."/>
            <person name="Ament-Velasquez S.L."/>
            <person name="Kruys A."/>
            <person name="Hutchinson M.I."/>
            <person name="Powell A.J."/>
            <person name="Barry K."/>
            <person name="Miller A.N."/>
            <person name="Grigoriev I.V."/>
            <person name="Debuchy R."/>
            <person name="Gladieux P."/>
            <person name="Thoren M.H."/>
            <person name="Johannesson H."/>
        </authorList>
    </citation>
    <scope>NUCLEOTIDE SEQUENCE</scope>
    <source>
        <strain evidence="3">CBS 990.96</strain>
    </source>
</reference>
<accession>A0AAN7H2A2</accession>
<sequence>MVKPDFDRDYYADLELSSAAEVAEVKKQFKKLALKYHPDRNPGKEDEAKEKFLVIQAAHEILTDASQKAKYDAYRIRAARYGAASGVKGNPYMYTSEDINSRYGPPPTRRPQMPTRPVHTNSTATGGSSRYQSWTPKPKSKTEAFRTKSEAWDRSRASTNQESARATKSGGVPPTPPRSAAQYRRQEAAFGARTRGFAPSSPVGDEPQVKSQHYNTHAGPGETTSSSAQQPKPRPKSDYIDPLSQQFGETFLDNRQRTPYATNVGEKTNPHEPLNNVNRAKSMRDNERRYSSQTAPAPPPRQRSVSVDSEGLRKSATNEPNPPMNNAAQNQRPQYTSKASARYSPRTAQSPTPDFAFTSGATAAAAGFGAATAAAFGGPNSSTSTVNSTANVNSDGVQAKPTPKVYEFPLFSQMPPSASSGLSGSGSPTKRETIYPHGLSSRRAVTSPLKQQKQDTPSGEKQACDPDQFSHQLNSQIEFLLSQKGRVSGPPASGTGSMPENNMSRAHENANAAATTSFAVPEDDDPVQQARFERHSADSINTQFVNEESGNFEFSAGTDGSGDDFSRARNKFRGRQSPLRNEFRSSRESGTGFSNPGQQGPVPPRTSGFDAATWEAHIGPELFEPKPTTRTSVSPTRPIRPMKKARPVRMTAGTAGVVDDGSTSGEDRAQSAGPNISGSRSPNAMDIDPPHPESSSQPQPVANEPRNIPVEPTKPEWRAGNGIANPIISPGGGVPLDPRPAGGVKLPKLNLNAAGSEDTEDFMRPMFEEFKNVEPFNQKATGLNSFADLSTNLPFQSKPSSRAPIAHEKPAPLVCPPVPQPPKAGVGLTMTAAKLNSPAWATYAQEFQAYLVKWSEWDKQMISHFNARQTQHEKFGFAWVVSGTGDSQAEKDYMIAQELDKPIRQKWLAAHDAHEIHVKQFQQLREGLMRERR</sequence>
<dbReference type="AlphaFoldDB" id="A0AAN7H2A2"/>
<dbReference type="EMBL" id="MU865303">
    <property type="protein sequence ID" value="KAK4229923.1"/>
    <property type="molecule type" value="Genomic_DNA"/>
</dbReference>
<feature type="compositionally biased region" description="Basic and acidic residues" evidence="1">
    <location>
        <begin position="140"/>
        <end position="156"/>
    </location>
</feature>
<evidence type="ECO:0000259" key="2">
    <source>
        <dbReference type="PROSITE" id="PS50076"/>
    </source>
</evidence>
<dbReference type="PRINTS" id="PR00625">
    <property type="entry name" value="JDOMAIN"/>
</dbReference>
<feature type="compositionally biased region" description="Low complexity" evidence="1">
    <location>
        <begin position="415"/>
        <end position="428"/>
    </location>
</feature>
<reference evidence="3" key="1">
    <citation type="journal article" date="2023" name="Mol. Phylogenet. Evol.">
        <title>Genome-scale phylogeny and comparative genomics of the fungal order Sordariales.</title>
        <authorList>
            <person name="Hensen N."/>
            <person name="Bonometti L."/>
            <person name="Westerberg I."/>
            <person name="Brannstrom I.O."/>
            <person name="Guillou S."/>
            <person name="Cros-Aarteil S."/>
            <person name="Calhoun S."/>
            <person name="Haridas S."/>
            <person name="Kuo A."/>
            <person name="Mondo S."/>
            <person name="Pangilinan J."/>
            <person name="Riley R."/>
            <person name="LaButti K."/>
            <person name="Andreopoulos B."/>
            <person name="Lipzen A."/>
            <person name="Chen C."/>
            <person name="Yan M."/>
            <person name="Daum C."/>
            <person name="Ng V."/>
            <person name="Clum A."/>
            <person name="Steindorff A."/>
            <person name="Ohm R.A."/>
            <person name="Martin F."/>
            <person name="Silar P."/>
            <person name="Natvig D.O."/>
            <person name="Lalanne C."/>
            <person name="Gautier V."/>
            <person name="Ament-Velasquez S.L."/>
            <person name="Kruys A."/>
            <person name="Hutchinson M.I."/>
            <person name="Powell A.J."/>
            <person name="Barry K."/>
            <person name="Miller A.N."/>
            <person name="Grigoriev I.V."/>
            <person name="Debuchy R."/>
            <person name="Gladieux P."/>
            <person name="Hiltunen Thoren M."/>
            <person name="Johannesson H."/>
        </authorList>
    </citation>
    <scope>NUCLEOTIDE SEQUENCE</scope>
    <source>
        <strain evidence="3">CBS 990.96</strain>
    </source>
</reference>
<dbReference type="InterPro" id="IPR001623">
    <property type="entry name" value="DnaJ_domain"/>
</dbReference>
<feature type="region of interest" description="Disordered" evidence="1">
    <location>
        <begin position="261"/>
        <end position="355"/>
    </location>
</feature>
<feature type="region of interest" description="Disordered" evidence="1">
    <location>
        <begin position="378"/>
        <end position="467"/>
    </location>
</feature>
<gene>
    <name evidence="3" type="ORF">QBC38DRAFT_358368</name>
</gene>
<comment type="caution">
    <text evidence="3">The sequence shown here is derived from an EMBL/GenBank/DDBJ whole genome shotgun (WGS) entry which is preliminary data.</text>
</comment>
<keyword evidence="4" id="KW-1185">Reference proteome</keyword>
<feature type="compositionally biased region" description="Low complexity" evidence="1">
    <location>
        <begin position="378"/>
        <end position="394"/>
    </location>
</feature>
<evidence type="ECO:0000256" key="1">
    <source>
        <dbReference type="SAM" id="MobiDB-lite"/>
    </source>
</evidence>